<evidence type="ECO:0000313" key="1">
    <source>
        <dbReference type="EMBL" id="MBA4671612.1"/>
    </source>
</evidence>
<dbReference type="EMBL" id="GISG01251417">
    <property type="protein sequence ID" value="MBA4671612.1"/>
    <property type="molecule type" value="Transcribed_RNA"/>
</dbReference>
<dbReference type="AlphaFoldDB" id="A0A7C9ALP9"/>
<accession>A0A7C9ALP9</accession>
<reference evidence="1" key="2">
    <citation type="submission" date="2020-07" db="EMBL/GenBank/DDBJ databases">
        <authorList>
            <person name="Vera ALvarez R."/>
            <person name="Arias-Moreno D.M."/>
            <person name="Jimenez-Jacinto V."/>
            <person name="Jimenez-Bremont J.F."/>
            <person name="Swaminathan K."/>
            <person name="Moose S.P."/>
            <person name="Guerrero-Gonzalez M.L."/>
            <person name="Marino-Ramirez L."/>
            <person name="Landsman D."/>
            <person name="Rodriguez-Kessler M."/>
            <person name="Delgado-Sanchez P."/>
        </authorList>
    </citation>
    <scope>NUCLEOTIDE SEQUENCE</scope>
    <source>
        <tissue evidence="1">Cladode</tissue>
    </source>
</reference>
<organism evidence="1">
    <name type="scientific">Opuntia streptacantha</name>
    <name type="common">Prickly pear cactus</name>
    <name type="synonym">Opuntia cardona</name>
    <dbReference type="NCBI Taxonomy" id="393608"/>
    <lineage>
        <taxon>Eukaryota</taxon>
        <taxon>Viridiplantae</taxon>
        <taxon>Streptophyta</taxon>
        <taxon>Embryophyta</taxon>
        <taxon>Tracheophyta</taxon>
        <taxon>Spermatophyta</taxon>
        <taxon>Magnoliopsida</taxon>
        <taxon>eudicotyledons</taxon>
        <taxon>Gunneridae</taxon>
        <taxon>Pentapetalae</taxon>
        <taxon>Caryophyllales</taxon>
        <taxon>Cactineae</taxon>
        <taxon>Cactaceae</taxon>
        <taxon>Opuntioideae</taxon>
        <taxon>Opuntia</taxon>
    </lineage>
</organism>
<name>A0A7C9ALP9_OPUST</name>
<reference evidence="1" key="1">
    <citation type="journal article" date="2013" name="J. Plant Res.">
        <title>Effect of fungi and light on seed germination of three Opuntia species from semiarid lands of central Mexico.</title>
        <authorList>
            <person name="Delgado-Sanchez P."/>
            <person name="Jimenez-Bremont J.F."/>
            <person name="Guerrero-Gonzalez Mde L."/>
            <person name="Flores J."/>
        </authorList>
    </citation>
    <scope>NUCLEOTIDE SEQUENCE</scope>
    <source>
        <tissue evidence="1">Cladode</tissue>
    </source>
</reference>
<sequence>MASFSTMMIPTPQFLSTCRIAREETIVSLYLTLHRHVSTKKHLTLLLAEARGIYKNLTRFTRTYMAKSTTPVTTTLKELITNLTTCLHRLPIRTSCGNYFLSARAGPWGCKSLAWGAWTRVALQHTNMGAEILLV</sequence>
<protein>
    <submittedName>
        <fullName evidence="1">Uncharacterized protein</fullName>
    </submittedName>
</protein>
<proteinExistence type="predicted"/>